<dbReference type="PATRIC" id="fig|1150625.3.peg.1695"/>
<keyword evidence="2" id="KW-1185">Reference proteome</keyword>
<name>A0A147K8I9_9BACI</name>
<evidence type="ECO:0000313" key="1">
    <source>
        <dbReference type="EMBL" id="KUP06468.1"/>
    </source>
</evidence>
<dbReference type="AlphaFoldDB" id="A0A147K8I9"/>
<proteinExistence type="predicted"/>
<dbReference type="STRING" id="1150625.Q75_08020"/>
<reference evidence="1 2" key="1">
    <citation type="journal article" date="2016" name="Front. Microbiol.">
        <title>Microevolution Analysis of Bacillus coahuilensis Unveils Differences in Phosphorus Acquisition Strategies and Their Regulation.</title>
        <authorList>
            <person name="Gomez-Lunar Z."/>
            <person name="Hernandez-Gonzalez I."/>
            <person name="Rodriguez-Torres M.D."/>
            <person name="Souza V."/>
            <person name="Olmedo-Alvarez G."/>
        </authorList>
    </citation>
    <scope>NUCLEOTIDE SEQUENCE [LARGE SCALE GENOMIC DNA]</scope>
    <source>
        <strain evidence="2">p1.1.43</strain>
    </source>
</reference>
<dbReference type="Proteomes" id="UP000074108">
    <property type="component" value="Unassembled WGS sequence"/>
</dbReference>
<comment type="caution">
    <text evidence="1">The sequence shown here is derived from an EMBL/GenBank/DDBJ whole genome shotgun (WGS) entry which is preliminary data.</text>
</comment>
<accession>A0A147K8I9</accession>
<dbReference type="RefSeq" id="WP_059282852.1">
    <property type="nucleotide sequence ID" value="NZ_LDYG01000028.1"/>
</dbReference>
<dbReference type="EMBL" id="LDYG01000028">
    <property type="protein sequence ID" value="KUP06468.1"/>
    <property type="molecule type" value="Genomic_DNA"/>
</dbReference>
<dbReference type="OrthoDB" id="2382008at2"/>
<gene>
    <name evidence="1" type="ORF">Q75_08020</name>
</gene>
<protein>
    <submittedName>
        <fullName evidence="1">DNA alkylation repair protein</fullName>
    </submittedName>
</protein>
<sequence>MSKPYCCPGCKTNRSRFNIIEQISHGVKINPQTGDIVEEYDQNVQIPFHMMYSGPSIRIQCAACGLIEDERMFHKFATR</sequence>
<evidence type="ECO:0000313" key="2">
    <source>
        <dbReference type="Proteomes" id="UP000074108"/>
    </source>
</evidence>
<organism evidence="1 2">
    <name type="scientific">Bacillus coahuilensis p1.1.43</name>
    <dbReference type="NCBI Taxonomy" id="1150625"/>
    <lineage>
        <taxon>Bacteria</taxon>
        <taxon>Bacillati</taxon>
        <taxon>Bacillota</taxon>
        <taxon>Bacilli</taxon>
        <taxon>Bacillales</taxon>
        <taxon>Bacillaceae</taxon>
        <taxon>Bacillus</taxon>
    </lineage>
</organism>